<protein>
    <submittedName>
        <fullName evidence="1">Uncharacterized protein</fullName>
    </submittedName>
</protein>
<accession>K2GAH1</accession>
<comment type="caution">
    <text evidence="1">The sequence shown here is derived from an EMBL/GenBank/DDBJ whole genome shotgun (WGS) entry which is preliminary data.</text>
</comment>
<proteinExistence type="predicted"/>
<sequence>MGDDIDQNIFDCTKEQLKEISVVESNLNKFKDRLAKIEDTVILEKKLKWATPEQIETFKKINFTRIQNIRSLVYYFINIILNWPQLVSVYEWNTPIFFNDKFCETKWITKEEIK</sequence>
<name>K2GAH1_9BACT</name>
<evidence type="ECO:0000313" key="1">
    <source>
        <dbReference type="EMBL" id="EKE27119.1"/>
    </source>
</evidence>
<organism evidence="1">
    <name type="scientific">uncultured bacterium</name>
    <name type="common">gcode 4</name>
    <dbReference type="NCBI Taxonomy" id="1234023"/>
    <lineage>
        <taxon>Bacteria</taxon>
        <taxon>environmental samples</taxon>
    </lineage>
</organism>
<feature type="non-terminal residue" evidence="1">
    <location>
        <position position="114"/>
    </location>
</feature>
<dbReference type="AlphaFoldDB" id="K2GAH1"/>
<gene>
    <name evidence="1" type="ORF">ACD_4C00034G0004</name>
</gene>
<reference evidence="1" key="1">
    <citation type="journal article" date="2012" name="Science">
        <title>Fermentation, hydrogen, and sulfur metabolism in multiple uncultivated bacterial phyla.</title>
        <authorList>
            <person name="Wrighton K.C."/>
            <person name="Thomas B.C."/>
            <person name="Sharon I."/>
            <person name="Miller C.S."/>
            <person name="Castelle C.J."/>
            <person name="VerBerkmoes N.C."/>
            <person name="Wilkins M.J."/>
            <person name="Hettich R.L."/>
            <person name="Lipton M.S."/>
            <person name="Williams K.H."/>
            <person name="Long P.E."/>
            <person name="Banfield J.F."/>
        </authorList>
    </citation>
    <scope>NUCLEOTIDE SEQUENCE [LARGE SCALE GENOMIC DNA]</scope>
</reference>
<dbReference type="EMBL" id="AMFJ01000550">
    <property type="protein sequence ID" value="EKE27119.1"/>
    <property type="molecule type" value="Genomic_DNA"/>
</dbReference>